<dbReference type="InterPro" id="IPR050712">
    <property type="entry name" value="NAD(P)H-dep_reductase"/>
</dbReference>
<keyword evidence="3" id="KW-1185">Reference proteome</keyword>
<evidence type="ECO:0000313" key="2">
    <source>
        <dbReference type="EMBL" id="NYD51962.1"/>
    </source>
</evidence>
<dbReference type="InterPro" id="IPR029039">
    <property type="entry name" value="Flavoprotein-like_sf"/>
</dbReference>
<gene>
    <name evidence="2" type="ORF">BJY14_007945</name>
</gene>
<dbReference type="AlphaFoldDB" id="A0A7Y9EQB0"/>
<dbReference type="Gene3D" id="3.40.50.360">
    <property type="match status" value="1"/>
</dbReference>
<comment type="caution">
    <text evidence="2">The sequence shown here is derived from an EMBL/GenBank/DDBJ whole genome shotgun (WGS) entry which is preliminary data.</text>
</comment>
<dbReference type="PANTHER" id="PTHR30543">
    <property type="entry name" value="CHROMATE REDUCTASE"/>
    <property type="match status" value="1"/>
</dbReference>
<dbReference type="RefSeq" id="WP_179848242.1">
    <property type="nucleotide sequence ID" value="NZ_JACCBA010000001.1"/>
</dbReference>
<dbReference type="GO" id="GO:0005829">
    <property type="term" value="C:cytosol"/>
    <property type="evidence" value="ECO:0007669"/>
    <property type="project" value="TreeGrafter"/>
</dbReference>
<dbReference type="PANTHER" id="PTHR30543:SF21">
    <property type="entry name" value="NAD(P)H-DEPENDENT FMN REDUCTASE LOT6"/>
    <property type="match status" value="1"/>
</dbReference>
<dbReference type="Pfam" id="PF03358">
    <property type="entry name" value="FMN_red"/>
    <property type="match status" value="1"/>
</dbReference>
<organism evidence="2 3">
    <name type="scientific">Actinomadura luteofluorescens</name>
    <dbReference type="NCBI Taxonomy" id="46163"/>
    <lineage>
        <taxon>Bacteria</taxon>
        <taxon>Bacillati</taxon>
        <taxon>Actinomycetota</taxon>
        <taxon>Actinomycetes</taxon>
        <taxon>Streptosporangiales</taxon>
        <taxon>Thermomonosporaceae</taxon>
        <taxon>Actinomadura</taxon>
    </lineage>
</organism>
<dbReference type="GO" id="GO:0010181">
    <property type="term" value="F:FMN binding"/>
    <property type="evidence" value="ECO:0007669"/>
    <property type="project" value="TreeGrafter"/>
</dbReference>
<name>A0A7Y9EQB0_9ACTN</name>
<proteinExistence type="predicted"/>
<accession>A0A7Y9EQB0</accession>
<evidence type="ECO:0000259" key="1">
    <source>
        <dbReference type="Pfam" id="PF03358"/>
    </source>
</evidence>
<feature type="domain" description="NADPH-dependent FMN reductase-like" evidence="1">
    <location>
        <begin position="2"/>
        <end position="153"/>
    </location>
</feature>
<evidence type="ECO:0000313" key="3">
    <source>
        <dbReference type="Proteomes" id="UP000529783"/>
    </source>
</evidence>
<dbReference type="InterPro" id="IPR005025">
    <property type="entry name" value="FMN_Rdtase-like_dom"/>
</dbReference>
<protein>
    <submittedName>
        <fullName evidence="2">Chromate reductase</fullName>
    </submittedName>
</protein>
<reference evidence="2 3" key="1">
    <citation type="submission" date="2020-07" db="EMBL/GenBank/DDBJ databases">
        <title>Sequencing the genomes of 1000 actinobacteria strains.</title>
        <authorList>
            <person name="Klenk H.-P."/>
        </authorList>
    </citation>
    <scope>NUCLEOTIDE SEQUENCE [LARGE SCALE GENOMIC DNA]</scope>
    <source>
        <strain evidence="2 3">DSM 40398</strain>
    </source>
</reference>
<dbReference type="Proteomes" id="UP000529783">
    <property type="component" value="Unassembled WGS sequence"/>
</dbReference>
<dbReference type="SUPFAM" id="SSF52218">
    <property type="entry name" value="Flavoproteins"/>
    <property type="match status" value="1"/>
</dbReference>
<sequence length="204" mass="21434">MIKIAMLSGSLRRGSANSAAIRTAARFASESLGAAVEVETGRLGEIPHYSEDAEECGWPEPVRAQRARLASADALLISTPEYNGSVPGVLKNALDWLSRPDGQGVLVGKPVATMSASPSGFGASWAQEHLRFVLTQCGAALINDDPVVLPNAFDALNGAGELVEPAALDAVEALTAMTVAHCAAIVRALPHEDGPRRRYAESYE</sequence>
<dbReference type="GO" id="GO:0016491">
    <property type="term" value="F:oxidoreductase activity"/>
    <property type="evidence" value="ECO:0007669"/>
    <property type="project" value="InterPro"/>
</dbReference>
<dbReference type="EMBL" id="JACCBA010000001">
    <property type="protein sequence ID" value="NYD51962.1"/>
    <property type="molecule type" value="Genomic_DNA"/>
</dbReference>